<feature type="transmembrane region" description="Helical" evidence="1">
    <location>
        <begin position="230"/>
        <end position="249"/>
    </location>
</feature>
<dbReference type="EMBL" id="HBGQ01074945">
    <property type="protein sequence ID" value="CAD9495166.1"/>
    <property type="molecule type" value="Transcribed_RNA"/>
</dbReference>
<evidence type="ECO:0000313" key="2">
    <source>
        <dbReference type="EMBL" id="CAD9495166.1"/>
    </source>
</evidence>
<feature type="transmembrane region" description="Helical" evidence="1">
    <location>
        <begin position="65"/>
        <end position="84"/>
    </location>
</feature>
<protein>
    <submittedName>
        <fullName evidence="2">Uncharacterized protein</fullName>
    </submittedName>
</protein>
<keyword evidence="1" id="KW-0812">Transmembrane</keyword>
<gene>
    <name evidence="2" type="ORF">AAND1436_LOCUS35889</name>
</gene>
<accession>A0A7S2MPE8</accession>
<keyword evidence="1" id="KW-1133">Transmembrane helix</keyword>
<reference evidence="2" key="1">
    <citation type="submission" date="2021-01" db="EMBL/GenBank/DDBJ databases">
        <authorList>
            <person name="Corre E."/>
            <person name="Pelletier E."/>
            <person name="Niang G."/>
            <person name="Scheremetjew M."/>
            <person name="Finn R."/>
            <person name="Kale V."/>
            <person name="Holt S."/>
            <person name="Cochrane G."/>
            <person name="Meng A."/>
            <person name="Brown T."/>
            <person name="Cohen L."/>
        </authorList>
    </citation>
    <scope>NUCLEOTIDE SEQUENCE</scope>
    <source>
        <strain evidence="2">CCMP2222</strain>
    </source>
</reference>
<sequence>MAMTGSAKHLLNAALTPTDVGKRTVNVIYVFPEAFLAISVLVFATPVVKALYLASDPLIANWFGVQPKVIVALPMAFVIAGYLMHAMRRLPSRAAIAVSLLGSSLALGVQANNIAVNALDLRNSFAASDCEDWTPKHNLEASWEAAHDFQKKCEENIGEDYLISHCPDYAEQAFQHPGWSFLENMEHRYVCSGWCQHRQPLWITLPTKDSCSIVVSQVLSAKVLRDCVQLIIYCFLVGTLTVIGLILFGPTMQEKGFDW</sequence>
<proteinExistence type="predicted"/>
<organism evidence="2">
    <name type="scientific">Alexandrium andersonii</name>
    <dbReference type="NCBI Taxonomy" id="327968"/>
    <lineage>
        <taxon>Eukaryota</taxon>
        <taxon>Sar</taxon>
        <taxon>Alveolata</taxon>
        <taxon>Dinophyceae</taxon>
        <taxon>Gonyaulacales</taxon>
        <taxon>Pyrocystaceae</taxon>
        <taxon>Alexandrium</taxon>
    </lineage>
</organism>
<feature type="transmembrane region" description="Helical" evidence="1">
    <location>
        <begin position="27"/>
        <end position="45"/>
    </location>
</feature>
<dbReference type="AlphaFoldDB" id="A0A7S2MPE8"/>
<keyword evidence="1" id="KW-0472">Membrane</keyword>
<evidence type="ECO:0000256" key="1">
    <source>
        <dbReference type="SAM" id="Phobius"/>
    </source>
</evidence>
<name>A0A7S2MPE8_9DINO</name>